<dbReference type="Proteomes" id="UP000004995">
    <property type="component" value="Unassembled WGS sequence"/>
</dbReference>
<accession>K4AHV0</accession>
<dbReference type="HOGENOM" id="CLU_2965350_0_0_1"/>
<dbReference type="AlphaFoldDB" id="K4AHV0"/>
<dbReference type="EMBL" id="AGNK02005368">
    <property type="status" value="NOT_ANNOTATED_CDS"/>
    <property type="molecule type" value="Genomic_DNA"/>
</dbReference>
<organism evidence="1 2">
    <name type="scientific">Setaria italica</name>
    <name type="common">Foxtail millet</name>
    <name type="synonym">Panicum italicum</name>
    <dbReference type="NCBI Taxonomy" id="4555"/>
    <lineage>
        <taxon>Eukaryota</taxon>
        <taxon>Viridiplantae</taxon>
        <taxon>Streptophyta</taxon>
        <taxon>Embryophyta</taxon>
        <taxon>Tracheophyta</taxon>
        <taxon>Spermatophyta</taxon>
        <taxon>Magnoliopsida</taxon>
        <taxon>Liliopsida</taxon>
        <taxon>Poales</taxon>
        <taxon>Poaceae</taxon>
        <taxon>PACMAD clade</taxon>
        <taxon>Panicoideae</taxon>
        <taxon>Panicodae</taxon>
        <taxon>Paniceae</taxon>
        <taxon>Cenchrinae</taxon>
        <taxon>Setaria</taxon>
    </lineage>
</organism>
<dbReference type="EnsemblPlants" id="KQK87084">
    <property type="protein sequence ID" value="KQK87084"/>
    <property type="gene ID" value="SETIT_038457mg"/>
</dbReference>
<reference evidence="2" key="1">
    <citation type="journal article" date="2012" name="Nat. Biotechnol.">
        <title>Reference genome sequence of the model plant Setaria.</title>
        <authorList>
            <person name="Bennetzen J.L."/>
            <person name="Schmutz J."/>
            <person name="Wang H."/>
            <person name="Percifield R."/>
            <person name="Hawkins J."/>
            <person name="Pontaroli A.C."/>
            <person name="Estep M."/>
            <person name="Feng L."/>
            <person name="Vaughn J.N."/>
            <person name="Grimwood J."/>
            <person name="Jenkins J."/>
            <person name="Barry K."/>
            <person name="Lindquist E."/>
            <person name="Hellsten U."/>
            <person name="Deshpande S."/>
            <person name="Wang X."/>
            <person name="Wu X."/>
            <person name="Mitros T."/>
            <person name="Triplett J."/>
            <person name="Yang X."/>
            <person name="Ye C.Y."/>
            <person name="Mauro-Herrera M."/>
            <person name="Wang L."/>
            <person name="Li P."/>
            <person name="Sharma M."/>
            <person name="Sharma R."/>
            <person name="Ronald P.C."/>
            <person name="Panaud O."/>
            <person name="Kellogg E.A."/>
            <person name="Brutnell T.P."/>
            <person name="Doust A.N."/>
            <person name="Tuskan G.A."/>
            <person name="Rokhsar D."/>
            <person name="Devos K.M."/>
        </authorList>
    </citation>
    <scope>NUCLEOTIDE SEQUENCE [LARGE SCALE GENOMIC DNA]</scope>
    <source>
        <strain evidence="2">cv. Yugu1</strain>
    </source>
</reference>
<sequence>MLLQLWLHIEVSNTELLAVNPAEFAAHIIFGSYICKFIQIYQCYACKLISSIYLVFIQH</sequence>
<evidence type="ECO:0000313" key="2">
    <source>
        <dbReference type="Proteomes" id="UP000004995"/>
    </source>
</evidence>
<dbReference type="InParanoid" id="K4AHV0"/>
<protein>
    <submittedName>
        <fullName evidence="1">Uncharacterized protein</fullName>
    </submittedName>
</protein>
<proteinExistence type="predicted"/>
<evidence type="ECO:0000313" key="1">
    <source>
        <dbReference type="EnsemblPlants" id="KQK87084"/>
    </source>
</evidence>
<dbReference type="Gramene" id="KQK87084">
    <property type="protein sequence ID" value="KQK87084"/>
    <property type="gene ID" value="SETIT_038457mg"/>
</dbReference>
<keyword evidence="2" id="KW-1185">Reference proteome</keyword>
<reference evidence="1" key="2">
    <citation type="submission" date="2018-08" db="UniProtKB">
        <authorList>
            <consortium name="EnsemblPlants"/>
        </authorList>
    </citation>
    <scope>IDENTIFICATION</scope>
    <source>
        <strain evidence="1">Yugu1</strain>
    </source>
</reference>
<name>K4AHV0_SETIT</name>